<accession>A0A8C1X8M8</accession>
<dbReference type="Proteomes" id="UP000694700">
    <property type="component" value="Unplaced"/>
</dbReference>
<dbReference type="InterPro" id="IPR020471">
    <property type="entry name" value="AKR"/>
</dbReference>
<dbReference type="SUPFAM" id="SSF51430">
    <property type="entry name" value="NAD(P)-linked oxidoreductase"/>
    <property type="match status" value="1"/>
</dbReference>
<dbReference type="Gene3D" id="3.20.20.100">
    <property type="entry name" value="NADP-dependent oxidoreductase domain"/>
    <property type="match status" value="1"/>
</dbReference>
<evidence type="ECO:0000313" key="1">
    <source>
        <dbReference type="Ensembl" id="ENSCCRP00015078253.1"/>
    </source>
</evidence>
<organism evidence="1 2">
    <name type="scientific">Cyprinus carpio</name>
    <name type="common">Common carp</name>
    <dbReference type="NCBI Taxonomy" id="7962"/>
    <lineage>
        <taxon>Eukaryota</taxon>
        <taxon>Metazoa</taxon>
        <taxon>Chordata</taxon>
        <taxon>Craniata</taxon>
        <taxon>Vertebrata</taxon>
        <taxon>Euteleostomi</taxon>
        <taxon>Actinopterygii</taxon>
        <taxon>Neopterygii</taxon>
        <taxon>Teleostei</taxon>
        <taxon>Ostariophysi</taxon>
        <taxon>Cypriniformes</taxon>
        <taxon>Cyprinidae</taxon>
        <taxon>Cyprininae</taxon>
        <taxon>Cyprinus</taxon>
    </lineage>
</organism>
<evidence type="ECO:0000313" key="2">
    <source>
        <dbReference type="Proteomes" id="UP000694700"/>
    </source>
</evidence>
<dbReference type="InterPro" id="IPR036812">
    <property type="entry name" value="NAD(P)_OxRdtase_dom_sf"/>
</dbReference>
<proteinExistence type="predicted"/>
<dbReference type="GO" id="GO:0016491">
    <property type="term" value="F:oxidoreductase activity"/>
    <property type="evidence" value="ECO:0007669"/>
    <property type="project" value="InterPro"/>
</dbReference>
<dbReference type="PANTHER" id="PTHR11732">
    <property type="entry name" value="ALDO/KETO REDUCTASE"/>
    <property type="match status" value="1"/>
</dbReference>
<dbReference type="AlphaFoldDB" id="A0A8C1X8M8"/>
<evidence type="ECO:0008006" key="3">
    <source>
        <dbReference type="Google" id="ProtNLM"/>
    </source>
</evidence>
<protein>
    <recommendedName>
        <fullName evidence="3">NADP-dependent oxidoreductase domain-containing protein</fullName>
    </recommendedName>
</protein>
<name>A0A8C1X8M8_CYPCA</name>
<reference evidence="1" key="1">
    <citation type="submission" date="2025-08" db="UniProtKB">
        <authorList>
            <consortium name="Ensembl"/>
        </authorList>
    </citation>
    <scope>IDENTIFICATION</scope>
</reference>
<dbReference type="Ensembl" id="ENSCCRT00015080818.1">
    <property type="protein sequence ID" value="ENSCCRP00015078253.1"/>
    <property type="gene ID" value="ENSCCRG00015031676.1"/>
</dbReference>
<sequence length="91" mass="9882">MTDKTLSTGQQMSAVGLGTWKSAPGQVKQAVLAAIDCGHRHIDCAAAYSNKREVGEAKTFLKSLSDLSISYLDLYLTHWPVALSKSLCFHI</sequence>